<dbReference type="InterPro" id="IPR039424">
    <property type="entry name" value="SBP_5"/>
</dbReference>
<dbReference type="STRING" id="490629.SAMN05216266_101653"/>
<gene>
    <name evidence="3" type="ORF">SAMN05216266_101653</name>
</gene>
<dbReference type="AlphaFoldDB" id="A0A1I0W0V6"/>
<dbReference type="Proteomes" id="UP000243799">
    <property type="component" value="Unassembled WGS sequence"/>
</dbReference>
<dbReference type="SUPFAM" id="SSF53850">
    <property type="entry name" value="Periplasmic binding protein-like II"/>
    <property type="match status" value="1"/>
</dbReference>
<dbReference type="Pfam" id="PF00496">
    <property type="entry name" value="SBP_bac_5"/>
    <property type="match status" value="1"/>
</dbReference>
<keyword evidence="4" id="KW-1185">Reference proteome</keyword>
<dbReference type="InterPro" id="IPR030678">
    <property type="entry name" value="Peptide/Ni-bd"/>
</dbReference>
<sequence length="530" mass="58067">MSFFLTFAKAGASLGYWSDQHTEYTGNYLGVIMRVRIVAAAFALLLLVPSCSAGSTASVGDGESTLAVGFTAEPKNFDFTTTDGAAIPQALLYNVYEGLVKLDAEGEIVPLLAESWTISEDRKVYDFQLREGVTFANGDEFTADDVKFSLERVSSDWTVSLKSKMDVVERVEAVSPTHARVVLNRPSNAWLFDLTGRVGAMFSPTAVDDLANTPVGTGPYEVAQRRRGDSIWLQRRSDYWGTAPAYETVVLKYFQDPTAMNNALLSNGIDAISSITAPDSIPQFEADTRFNVLQGTTNGEVVLSYNNASAPLDDPRVRRALTLAIDRKALLATAWAGRGTLIGSMVPPTDPWYEDLSGFYPHDPAQARQLLADAGQENLTLRLRVPNLPYALSSAQVVASELDKVGVTVAIEPLDFPAVWLQQVFTGHDYDMSIVQHVEARDITTFGDPGYYWGYDNPRVAELLEEADVGTKEQQVERMREVARTITEDAAANWLFLFPNVVAAKKSVTGLHRNQVSESFDLTGLGKVES</sequence>
<accession>A0A1I0W0V6</accession>
<feature type="domain" description="Solute-binding protein family 5" evidence="2">
    <location>
        <begin position="107"/>
        <end position="437"/>
    </location>
</feature>
<dbReference type="InterPro" id="IPR000914">
    <property type="entry name" value="SBP_5_dom"/>
</dbReference>
<dbReference type="GO" id="GO:0042597">
    <property type="term" value="C:periplasmic space"/>
    <property type="evidence" value="ECO:0007669"/>
    <property type="project" value="UniProtKB-ARBA"/>
</dbReference>
<evidence type="ECO:0000256" key="1">
    <source>
        <dbReference type="ARBA" id="ARBA00022729"/>
    </source>
</evidence>
<name>A0A1I0W0V6_9PSEU</name>
<dbReference type="CDD" id="cd08494">
    <property type="entry name" value="PBP2_NikA_DppA_OppA_like_6"/>
    <property type="match status" value="1"/>
</dbReference>
<dbReference type="GO" id="GO:0043190">
    <property type="term" value="C:ATP-binding cassette (ABC) transporter complex"/>
    <property type="evidence" value="ECO:0007669"/>
    <property type="project" value="InterPro"/>
</dbReference>
<dbReference type="GO" id="GO:0015833">
    <property type="term" value="P:peptide transport"/>
    <property type="evidence" value="ECO:0007669"/>
    <property type="project" value="TreeGrafter"/>
</dbReference>
<evidence type="ECO:0000313" key="3">
    <source>
        <dbReference type="EMBL" id="SFA82289.1"/>
    </source>
</evidence>
<dbReference type="PIRSF" id="PIRSF002741">
    <property type="entry name" value="MppA"/>
    <property type="match status" value="1"/>
</dbReference>
<dbReference type="PANTHER" id="PTHR30290">
    <property type="entry name" value="PERIPLASMIC BINDING COMPONENT OF ABC TRANSPORTER"/>
    <property type="match status" value="1"/>
</dbReference>
<dbReference type="Gene3D" id="3.10.105.10">
    <property type="entry name" value="Dipeptide-binding Protein, Domain 3"/>
    <property type="match status" value="1"/>
</dbReference>
<dbReference type="PANTHER" id="PTHR30290:SF38">
    <property type="entry name" value="D,D-DIPEPTIDE-BINDING PERIPLASMIC PROTEIN DDPA-RELATED"/>
    <property type="match status" value="1"/>
</dbReference>
<protein>
    <submittedName>
        <fullName evidence="3">Peptide/nickel transport system substrate-binding protein</fullName>
    </submittedName>
</protein>
<keyword evidence="1" id="KW-0732">Signal</keyword>
<reference evidence="4" key="1">
    <citation type="submission" date="2016-10" db="EMBL/GenBank/DDBJ databases">
        <authorList>
            <person name="Varghese N."/>
            <person name="Submissions S."/>
        </authorList>
    </citation>
    <scope>NUCLEOTIDE SEQUENCE [LARGE SCALE GENOMIC DNA]</scope>
    <source>
        <strain evidence="4">CGMCC 4.3568</strain>
    </source>
</reference>
<dbReference type="EMBL" id="FOKG01000001">
    <property type="protein sequence ID" value="SFA82289.1"/>
    <property type="molecule type" value="Genomic_DNA"/>
</dbReference>
<proteinExistence type="predicted"/>
<organism evidence="3 4">
    <name type="scientific">Amycolatopsis marina</name>
    <dbReference type="NCBI Taxonomy" id="490629"/>
    <lineage>
        <taxon>Bacteria</taxon>
        <taxon>Bacillati</taxon>
        <taxon>Actinomycetota</taxon>
        <taxon>Actinomycetes</taxon>
        <taxon>Pseudonocardiales</taxon>
        <taxon>Pseudonocardiaceae</taxon>
        <taxon>Amycolatopsis</taxon>
    </lineage>
</organism>
<evidence type="ECO:0000313" key="4">
    <source>
        <dbReference type="Proteomes" id="UP000243799"/>
    </source>
</evidence>
<dbReference type="Gene3D" id="3.40.190.10">
    <property type="entry name" value="Periplasmic binding protein-like II"/>
    <property type="match status" value="1"/>
</dbReference>
<evidence type="ECO:0000259" key="2">
    <source>
        <dbReference type="Pfam" id="PF00496"/>
    </source>
</evidence>
<dbReference type="GO" id="GO:1904680">
    <property type="term" value="F:peptide transmembrane transporter activity"/>
    <property type="evidence" value="ECO:0007669"/>
    <property type="project" value="TreeGrafter"/>
</dbReference>